<name>A0ABT9IZV0_9BACL</name>
<dbReference type="RefSeq" id="WP_305992203.1">
    <property type="nucleotide sequence ID" value="NZ_JAVAMP010000005.1"/>
</dbReference>
<dbReference type="EMBL" id="JAVAMP010000005">
    <property type="protein sequence ID" value="MDP5274891.1"/>
    <property type="molecule type" value="Genomic_DNA"/>
</dbReference>
<keyword evidence="2" id="KW-1185">Reference proteome</keyword>
<sequence length="65" mass="7635">MFVCLQEMGVEVIEFNRTKKSNTSILFLVKEVNKYLTPLCEMQNYYIGYHEFSNDTIDTLAQSVF</sequence>
<organism evidence="1 2">
    <name type="scientific">Chengkuizengella axinellae</name>
    <dbReference type="NCBI Taxonomy" id="3064388"/>
    <lineage>
        <taxon>Bacteria</taxon>
        <taxon>Bacillati</taxon>
        <taxon>Bacillota</taxon>
        <taxon>Bacilli</taxon>
        <taxon>Bacillales</taxon>
        <taxon>Paenibacillaceae</taxon>
        <taxon>Chengkuizengella</taxon>
    </lineage>
</organism>
<accession>A0ABT9IZV0</accession>
<reference evidence="1 2" key="1">
    <citation type="submission" date="2023-08" db="EMBL/GenBank/DDBJ databases">
        <authorList>
            <person name="Park J.-S."/>
        </authorList>
    </citation>
    <scope>NUCLEOTIDE SEQUENCE [LARGE SCALE GENOMIC DNA]</scope>
    <source>
        <strain evidence="1 2">2205SS18-9</strain>
    </source>
</reference>
<proteinExistence type="predicted"/>
<comment type="caution">
    <text evidence="1">The sequence shown here is derived from an EMBL/GenBank/DDBJ whole genome shotgun (WGS) entry which is preliminary data.</text>
</comment>
<protein>
    <submittedName>
        <fullName evidence="1">Uncharacterized protein</fullName>
    </submittedName>
</protein>
<dbReference type="Proteomes" id="UP001231941">
    <property type="component" value="Unassembled WGS sequence"/>
</dbReference>
<evidence type="ECO:0000313" key="2">
    <source>
        <dbReference type="Proteomes" id="UP001231941"/>
    </source>
</evidence>
<evidence type="ECO:0000313" key="1">
    <source>
        <dbReference type="EMBL" id="MDP5274891.1"/>
    </source>
</evidence>
<gene>
    <name evidence="1" type="ORF">Q5Y73_12295</name>
</gene>